<dbReference type="Pfam" id="PF00654">
    <property type="entry name" value="Voltage_CLC"/>
    <property type="match status" value="1"/>
</dbReference>
<accession>A0A7M1S6C8</accession>
<organism evidence="12 13">
    <name type="scientific">Sulfurovum indicum</name>
    <dbReference type="NCBI Taxonomy" id="2779528"/>
    <lineage>
        <taxon>Bacteria</taxon>
        <taxon>Pseudomonadati</taxon>
        <taxon>Campylobacterota</taxon>
        <taxon>Epsilonproteobacteria</taxon>
        <taxon>Campylobacterales</taxon>
        <taxon>Sulfurovaceae</taxon>
        <taxon>Sulfurovum</taxon>
    </lineage>
</organism>
<evidence type="ECO:0000256" key="4">
    <source>
        <dbReference type="ARBA" id="ARBA00022989"/>
    </source>
</evidence>
<feature type="transmembrane region" description="Helical" evidence="11">
    <location>
        <begin position="7"/>
        <end position="29"/>
    </location>
</feature>
<keyword evidence="7" id="KW-0869">Chloride channel</keyword>
<dbReference type="CDD" id="cd00400">
    <property type="entry name" value="Voltage_gated_ClC"/>
    <property type="match status" value="1"/>
</dbReference>
<feature type="transmembrane region" description="Helical" evidence="11">
    <location>
        <begin position="296"/>
        <end position="317"/>
    </location>
</feature>
<dbReference type="PRINTS" id="PR00762">
    <property type="entry name" value="CLCHANNEL"/>
</dbReference>
<dbReference type="KEGG" id="sinu:IMZ28_05385"/>
<feature type="transmembrane region" description="Helical" evidence="11">
    <location>
        <begin position="49"/>
        <end position="66"/>
    </location>
</feature>
<keyword evidence="3 11" id="KW-0812">Transmembrane</keyword>
<dbReference type="GO" id="GO:0005254">
    <property type="term" value="F:chloride channel activity"/>
    <property type="evidence" value="ECO:0007669"/>
    <property type="project" value="UniProtKB-KW"/>
</dbReference>
<evidence type="ECO:0000256" key="10">
    <source>
        <dbReference type="SAM" id="MobiDB-lite"/>
    </source>
</evidence>
<dbReference type="SUPFAM" id="SSF81340">
    <property type="entry name" value="Clc chloride channel"/>
    <property type="match status" value="1"/>
</dbReference>
<evidence type="ECO:0000313" key="13">
    <source>
        <dbReference type="Proteomes" id="UP000595074"/>
    </source>
</evidence>
<keyword evidence="13" id="KW-1185">Reference proteome</keyword>
<keyword evidence="4 11" id="KW-1133">Transmembrane helix</keyword>
<sequence>MILKLITAAVLTGLISGFFITFYELLISFLTRFFFMGDPFKTIPTLPVWYLYALPTVAIFVVNYLISRDKHIREYGVSDIADSIVRNEMILKVKTLFLKIIASALSLSTGFAVGTEGPSAGIGAMIAYQIHKLFKLPQMLIKMMISVGASSGIAAIFVSPLTGIAFAIENIAYQFIKQYVTYLILASVIAFAISINYLEPIIFKHSTGRDLELNYIYANLLFIPFITAFVYFYLFLKQRLLHFIDLEIFKKFSRYRNYIFALIGGSVVGTVLLIEPHAAFSGKAVVTHLMNIESKIPLYFILGIIVLRIIGTTVAIYSNAVGGIFLPLMSIGALIGYGFAEAFSVVHFPVEPFYFAAIGAAVFMGVLMKLPLTAVILAMETTFDYNVVIATGISVVLVEYLSNLYFHIIRQNATKTHKSPEKSAAQKEGNNETSVSEPEEKTN</sequence>
<keyword evidence="6 11" id="KW-0472">Membrane</keyword>
<evidence type="ECO:0000256" key="8">
    <source>
        <dbReference type="ARBA" id="ARBA00023214"/>
    </source>
</evidence>
<evidence type="ECO:0000256" key="7">
    <source>
        <dbReference type="ARBA" id="ARBA00023173"/>
    </source>
</evidence>
<comment type="subcellular location">
    <subcellularLocation>
        <location evidence="1">Membrane</location>
        <topology evidence="1">Multi-pass membrane protein</topology>
    </subcellularLocation>
</comment>
<dbReference type="RefSeq" id="WP_197549713.1">
    <property type="nucleotide sequence ID" value="NZ_CP063164.1"/>
</dbReference>
<feature type="region of interest" description="Disordered" evidence="10">
    <location>
        <begin position="416"/>
        <end position="443"/>
    </location>
</feature>
<evidence type="ECO:0000256" key="5">
    <source>
        <dbReference type="ARBA" id="ARBA00023065"/>
    </source>
</evidence>
<evidence type="ECO:0000256" key="2">
    <source>
        <dbReference type="ARBA" id="ARBA00022448"/>
    </source>
</evidence>
<dbReference type="PANTHER" id="PTHR43427:SF6">
    <property type="entry name" value="CHLORIDE CHANNEL PROTEIN CLC-E"/>
    <property type="match status" value="1"/>
</dbReference>
<dbReference type="InterPro" id="IPR050368">
    <property type="entry name" value="ClC-type_chloride_channel"/>
</dbReference>
<feature type="transmembrane region" description="Helical" evidence="11">
    <location>
        <begin position="257"/>
        <end position="276"/>
    </location>
</feature>
<keyword evidence="5" id="KW-0406">Ion transport</keyword>
<keyword evidence="9" id="KW-0407">Ion channel</keyword>
<keyword evidence="8" id="KW-0868">Chloride</keyword>
<dbReference type="InterPro" id="IPR001807">
    <property type="entry name" value="ClC"/>
</dbReference>
<proteinExistence type="predicted"/>
<reference evidence="12 13" key="1">
    <citation type="submission" date="2020-10" db="EMBL/GenBank/DDBJ databases">
        <title>The genome of sulfurovum sp.</title>
        <authorList>
            <person name="Xie S."/>
            <person name="Shao Z."/>
            <person name="Jiang L."/>
        </authorList>
    </citation>
    <scope>NUCLEOTIDE SEQUENCE [LARGE SCALE GENOMIC DNA]</scope>
    <source>
        <strain evidence="12 13">ST-419</strain>
    </source>
</reference>
<dbReference type="EMBL" id="CP063164">
    <property type="protein sequence ID" value="QOR62896.1"/>
    <property type="molecule type" value="Genomic_DNA"/>
</dbReference>
<evidence type="ECO:0000256" key="11">
    <source>
        <dbReference type="SAM" id="Phobius"/>
    </source>
</evidence>
<evidence type="ECO:0000313" key="12">
    <source>
        <dbReference type="EMBL" id="QOR62896.1"/>
    </source>
</evidence>
<feature type="transmembrane region" description="Helical" evidence="11">
    <location>
        <begin position="180"/>
        <end position="203"/>
    </location>
</feature>
<dbReference type="Gene3D" id="1.10.3080.10">
    <property type="entry name" value="Clc chloride channel"/>
    <property type="match status" value="1"/>
</dbReference>
<evidence type="ECO:0000256" key="9">
    <source>
        <dbReference type="ARBA" id="ARBA00023303"/>
    </source>
</evidence>
<feature type="transmembrane region" description="Helical" evidence="11">
    <location>
        <begin position="143"/>
        <end position="168"/>
    </location>
</feature>
<keyword evidence="2" id="KW-0813">Transport</keyword>
<dbReference type="PANTHER" id="PTHR43427">
    <property type="entry name" value="CHLORIDE CHANNEL PROTEIN CLC-E"/>
    <property type="match status" value="1"/>
</dbReference>
<feature type="transmembrane region" description="Helical" evidence="11">
    <location>
        <begin position="96"/>
        <end position="115"/>
    </location>
</feature>
<dbReference type="Proteomes" id="UP000595074">
    <property type="component" value="Chromosome"/>
</dbReference>
<protein>
    <submittedName>
        <fullName evidence="12">Chloride channel protein</fullName>
    </submittedName>
</protein>
<feature type="transmembrane region" description="Helical" evidence="11">
    <location>
        <begin position="215"/>
        <end position="236"/>
    </location>
</feature>
<feature type="transmembrane region" description="Helical" evidence="11">
    <location>
        <begin position="324"/>
        <end position="347"/>
    </location>
</feature>
<evidence type="ECO:0000256" key="6">
    <source>
        <dbReference type="ARBA" id="ARBA00023136"/>
    </source>
</evidence>
<name>A0A7M1S6C8_9BACT</name>
<dbReference type="AlphaFoldDB" id="A0A7M1S6C8"/>
<evidence type="ECO:0000256" key="1">
    <source>
        <dbReference type="ARBA" id="ARBA00004141"/>
    </source>
</evidence>
<feature type="transmembrane region" description="Helical" evidence="11">
    <location>
        <begin position="385"/>
        <end position="406"/>
    </location>
</feature>
<gene>
    <name evidence="12" type="ORF">IMZ28_05385</name>
</gene>
<evidence type="ECO:0000256" key="3">
    <source>
        <dbReference type="ARBA" id="ARBA00022692"/>
    </source>
</evidence>
<feature type="transmembrane region" description="Helical" evidence="11">
    <location>
        <begin position="353"/>
        <end position="378"/>
    </location>
</feature>
<dbReference type="GO" id="GO:0034707">
    <property type="term" value="C:chloride channel complex"/>
    <property type="evidence" value="ECO:0007669"/>
    <property type="project" value="UniProtKB-KW"/>
</dbReference>
<dbReference type="InterPro" id="IPR014743">
    <property type="entry name" value="Cl-channel_core"/>
</dbReference>